<dbReference type="AlphaFoldDB" id="A0AAV1KC04"/>
<keyword evidence="2" id="KW-1185">Reference proteome</keyword>
<reference evidence="1 2" key="1">
    <citation type="submission" date="2023-11" db="EMBL/GenBank/DDBJ databases">
        <authorList>
            <person name="Hedman E."/>
            <person name="Englund M."/>
            <person name="Stromberg M."/>
            <person name="Nyberg Akerstrom W."/>
            <person name="Nylinder S."/>
            <person name="Jareborg N."/>
            <person name="Kallberg Y."/>
            <person name="Kronander E."/>
        </authorList>
    </citation>
    <scope>NUCLEOTIDE SEQUENCE [LARGE SCALE GENOMIC DNA]</scope>
</reference>
<sequence length="207" mass="23552">MRKQRTAMQNQMSEMMTYLTTVTNMQVENFMKINENVSTIKQQINDFKLTTDTLAKEQTKLKLEVDNLKKISNITEKKIESIQSNILIQGTTPSSSTSILNVQEEIVAELNERTMRSKNIIIAGVPESKSTNLNERYEEDKTAVLNIIKTTLLGDVTEPQKIYRLGKYQPEMGQTSVVRGCGSSWCPGSDIRFHTQQVHDMKSLLCK</sequence>
<proteinExistence type="predicted"/>
<evidence type="ECO:0000313" key="2">
    <source>
        <dbReference type="Proteomes" id="UP001314205"/>
    </source>
</evidence>
<accession>A0AAV1KC04</accession>
<name>A0AAV1KC04_9NEOP</name>
<gene>
    <name evidence="1" type="ORF">PARMNEM_LOCUS1949</name>
</gene>
<comment type="caution">
    <text evidence="1">The sequence shown here is derived from an EMBL/GenBank/DDBJ whole genome shotgun (WGS) entry which is preliminary data.</text>
</comment>
<organism evidence="1 2">
    <name type="scientific">Parnassius mnemosyne</name>
    <name type="common">clouded apollo</name>
    <dbReference type="NCBI Taxonomy" id="213953"/>
    <lineage>
        <taxon>Eukaryota</taxon>
        <taxon>Metazoa</taxon>
        <taxon>Ecdysozoa</taxon>
        <taxon>Arthropoda</taxon>
        <taxon>Hexapoda</taxon>
        <taxon>Insecta</taxon>
        <taxon>Pterygota</taxon>
        <taxon>Neoptera</taxon>
        <taxon>Endopterygota</taxon>
        <taxon>Lepidoptera</taxon>
        <taxon>Glossata</taxon>
        <taxon>Ditrysia</taxon>
        <taxon>Papilionoidea</taxon>
        <taxon>Papilionidae</taxon>
        <taxon>Parnassiinae</taxon>
        <taxon>Parnassini</taxon>
        <taxon>Parnassius</taxon>
        <taxon>Driopa</taxon>
    </lineage>
</organism>
<evidence type="ECO:0000313" key="1">
    <source>
        <dbReference type="EMBL" id="CAK1580098.1"/>
    </source>
</evidence>
<protein>
    <submittedName>
        <fullName evidence="1">Uncharacterized protein</fullName>
    </submittedName>
</protein>
<dbReference type="Proteomes" id="UP001314205">
    <property type="component" value="Unassembled WGS sequence"/>
</dbReference>
<dbReference type="EMBL" id="CAVLGL010000013">
    <property type="protein sequence ID" value="CAK1580098.1"/>
    <property type="molecule type" value="Genomic_DNA"/>
</dbReference>